<dbReference type="EMBL" id="JACHNY010000004">
    <property type="protein sequence ID" value="MBB4618100.1"/>
    <property type="molecule type" value="Genomic_DNA"/>
</dbReference>
<dbReference type="Gene3D" id="2.40.128.520">
    <property type="match status" value="1"/>
</dbReference>
<dbReference type="InterPro" id="IPR019223">
    <property type="entry name" value="DUF2147"/>
</dbReference>
<sequence length="146" mass="15343">MSAPALFATLIASVVALAPVAASAQAGPSAAIGLWKTETRGGVVEIQRCGASICGRLVTSELLRTQPNLKDANNKDASQRNRPLKGLLILSGFKGDAGAWSGGTIYNADDGKTYSAKLTPIGNDQLKVRGCVFVPLCKTQTWTRLR</sequence>
<evidence type="ECO:0000256" key="1">
    <source>
        <dbReference type="SAM" id="SignalP"/>
    </source>
</evidence>
<dbReference type="Proteomes" id="UP000574769">
    <property type="component" value="Unassembled WGS sequence"/>
</dbReference>
<proteinExistence type="predicted"/>
<feature type="chain" id="PRO_5031402057" evidence="1">
    <location>
        <begin position="27"/>
        <end position="146"/>
    </location>
</feature>
<keyword evidence="1" id="KW-0732">Signal</keyword>
<keyword evidence="4" id="KW-1185">Reference proteome</keyword>
<accession>A0A7W7AJB3</accession>
<dbReference type="PANTHER" id="PTHR36919:SF2">
    <property type="entry name" value="BLL6627 PROTEIN"/>
    <property type="match status" value="1"/>
</dbReference>
<name>A0A7W7AJB3_9SPHN</name>
<dbReference type="RefSeq" id="WP_184114557.1">
    <property type="nucleotide sequence ID" value="NZ_JACHNY010000004.1"/>
</dbReference>
<evidence type="ECO:0000313" key="4">
    <source>
        <dbReference type="Proteomes" id="UP000574769"/>
    </source>
</evidence>
<reference evidence="3 4" key="1">
    <citation type="submission" date="2020-08" db="EMBL/GenBank/DDBJ databases">
        <title>Genomic Encyclopedia of Type Strains, Phase IV (KMG-IV): sequencing the most valuable type-strain genomes for metagenomic binning, comparative biology and taxonomic classification.</title>
        <authorList>
            <person name="Goeker M."/>
        </authorList>
    </citation>
    <scope>NUCLEOTIDE SEQUENCE [LARGE SCALE GENOMIC DNA]</scope>
    <source>
        <strain evidence="3 4">DSM 15867</strain>
    </source>
</reference>
<feature type="signal peptide" evidence="1">
    <location>
        <begin position="1"/>
        <end position="26"/>
    </location>
</feature>
<evidence type="ECO:0000313" key="3">
    <source>
        <dbReference type="EMBL" id="MBB4618100.1"/>
    </source>
</evidence>
<dbReference type="PANTHER" id="PTHR36919">
    <property type="entry name" value="BLR1215 PROTEIN"/>
    <property type="match status" value="1"/>
</dbReference>
<feature type="domain" description="DUF2147" evidence="2">
    <location>
        <begin position="33"/>
        <end position="144"/>
    </location>
</feature>
<comment type="caution">
    <text evidence="3">The sequence shown here is derived from an EMBL/GenBank/DDBJ whole genome shotgun (WGS) entry which is preliminary data.</text>
</comment>
<organism evidence="3 4">
    <name type="scientific">Sphingomonas abaci</name>
    <dbReference type="NCBI Taxonomy" id="237611"/>
    <lineage>
        <taxon>Bacteria</taxon>
        <taxon>Pseudomonadati</taxon>
        <taxon>Pseudomonadota</taxon>
        <taxon>Alphaproteobacteria</taxon>
        <taxon>Sphingomonadales</taxon>
        <taxon>Sphingomonadaceae</taxon>
        <taxon>Sphingomonas</taxon>
    </lineage>
</organism>
<dbReference type="AlphaFoldDB" id="A0A7W7AJB3"/>
<dbReference type="Pfam" id="PF09917">
    <property type="entry name" value="DUF2147"/>
    <property type="match status" value="1"/>
</dbReference>
<gene>
    <name evidence="3" type="ORF">GGQ96_002236</name>
</gene>
<protein>
    <submittedName>
        <fullName evidence="3">Uncharacterized protein (DUF2147 family)</fullName>
    </submittedName>
</protein>
<evidence type="ECO:0000259" key="2">
    <source>
        <dbReference type="Pfam" id="PF09917"/>
    </source>
</evidence>